<protein>
    <submittedName>
        <fullName evidence="2">Uncharacterized protein LOC136078926</fullName>
    </submittedName>
</protein>
<accession>A0ABM4BNY0</accession>
<keyword evidence="1" id="KW-1185">Reference proteome</keyword>
<organism evidence="1 2">
    <name type="scientific">Hydra vulgaris</name>
    <name type="common">Hydra</name>
    <name type="synonym">Hydra attenuata</name>
    <dbReference type="NCBI Taxonomy" id="6087"/>
    <lineage>
        <taxon>Eukaryota</taxon>
        <taxon>Metazoa</taxon>
        <taxon>Cnidaria</taxon>
        <taxon>Hydrozoa</taxon>
        <taxon>Hydroidolina</taxon>
        <taxon>Anthoathecata</taxon>
        <taxon>Aplanulata</taxon>
        <taxon>Hydridae</taxon>
        <taxon>Hydra</taxon>
    </lineage>
</organism>
<name>A0ABM4BNY0_HYDVU</name>
<gene>
    <name evidence="2" type="primary">LOC136078926</name>
</gene>
<reference evidence="2" key="1">
    <citation type="submission" date="2025-08" db="UniProtKB">
        <authorList>
            <consortium name="RefSeq"/>
        </authorList>
    </citation>
    <scope>IDENTIFICATION</scope>
</reference>
<dbReference type="GeneID" id="136078926"/>
<sequence>MIPELRHLKFEKRLEILDITTLETRRLRGDLIQQIKIFKGIEKIDIKQNQAMNSISSSGPASNLRGAKHKLKSELVRNYMKKQYFFSNRVVYGWNSLPAEVVQSIRLNSFKSKLQLVDLKAIANKTKIKKAYY</sequence>
<evidence type="ECO:0000313" key="2">
    <source>
        <dbReference type="RefSeq" id="XP_065650807.1"/>
    </source>
</evidence>
<dbReference type="RefSeq" id="XP_065650807.1">
    <property type="nucleotide sequence ID" value="XM_065794735.1"/>
</dbReference>
<proteinExistence type="predicted"/>
<evidence type="ECO:0000313" key="1">
    <source>
        <dbReference type="Proteomes" id="UP001652625"/>
    </source>
</evidence>
<dbReference type="Proteomes" id="UP001652625">
    <property type="component" value="Chromosome 04"/>
</dbReference>